<name>A0A1Q1N6J4_9VIRU</name>
<dbReference type="Gene3D" id="3.40.50.300">
    <property type="entry name" value="P-loop containing nucleotide triphosphate hydrolases"/>
    <property type="match status" value="1"/>
</dbReference>
<evidence type="ECO:0000313" key="3">
    <source>
        <dbReference type="EMBL" id="AQM49941.1"/>
    </source>
</evidence>
<dbReference type="InterPro" id="IPR027351">
    <property type="entry name" value="(+)RNA_virus_helicase_core_dom"/>
</dbReference>
<feature type="region of interest" description="Disordered" evidence="1">
    <location>
        <begin position="913"/>
        <end position="994"/>
    </location>
</feature>
<dbReference type="GO" id="GO:0005524">
    <property type="term" value="F:ATP binding"/>
    <property type="evidence" value="ECO:0007669"/>
    <property type="project" value="InterPro"/>
</dbReference>
<dbReference type="EMBL" id="KY357498">
    <property type="protein sequence ID" value="AQM49941.1"/>
    <property type="molecule type" value="Genomic_RNA"/>
</dbReference>
<feature type="compositionally biased region" description="Acidic residues" evidence="1">
    <location>
        <begin position="973"/>
        <end position="989"/>
    </location>
</feature>
<accession>A0A1Q1N6J4</accession>
<proteinExistence type="predicted"/>
<reference evidence="3" key="1">
    <citation type="submission" date="2016-12" db="EMBL/GenBank/DDBJ databases">
        <title>Multiple viral infections in Agaricus bisporus - Characterisation of 18 unique RNA viruses and 8 ORFans identified by deep sequencing.</title>
        <authorList>
            <person name="Deakin G."/>
            <person name="Dobbs E."/>
            <person name="Jones I.M."/>
            <person name="Grogan H.M."/>
            <person name="Burton K.S."/>
        </authorList>
    </citation>
    <scope>NUCLEOTIDE SEQUENCE</scope>
    <source>
        <strain evidence="3">AbV13-003</strain>
    </source>
</reference>
<dbReference type="Pfam" id="PF01443">
    <property type="entry name" value="Viral_helicase1"/>
    <property type="match status" value="1"/>
</dbReference>
<feature type="compositionally biased region" description="Low complexity" evidence="1">
    <location>
        <begin position="962"/>
        <end position="972"/>
    </location>
</feature>
<dbReference type="InterPro" id="IPR027417">
    <property type="entry name" value="P-loop_NTPase"/>
</dbReference>
<organism evidence="3">
    <name type="scientific">Agaricus bisporus virus 13</name>
    <dbReference type="NCBI Taxonomy" id="1945743"/>
    <lineage>
        <taxon>Viruses</taxon>
    </lineage>
</organism>
<evidence type="ECO:0000259" key="2">
    <source>
        <dbReference type="Pfam" id="PF01443"/>
    </source>
</evidence>
<dbReference type="SUPFAM" id="SSF52540">
    <property type="entry name" value="P-loop containing nucleoside triphosphate hydrolases"/>
    <property type="match status" value="1"/>
</dbReference>
<feature type="compositionally biased region" description="Acidic residues" evidence="1">
    <location>
        <begin position="913"/>
        <end position="961"/>
    </location>
</feature>
<protein>
    <submittedName>
        <fullName evidence="3">Replicase</fullName>
    </submittedName>
</protein>
<feature type="domain" description="(+)RNA virus helicase C-terminal" evidence="2">
    <location>
        <begin position="599"/>
        <end position="819"/>
    </location>
</feature>
<evidence type="ECO:0000256" key="1">
    <source>
        <dbReference type="SAM" id="MobiDB-lite"/>
    </source>
</evidence>
<sequence>MNVPTFQQFIDKSATLTFSEHVHVATAEYFKGLERSTLPLTGNPLPNEKSFIESLFPCPVKWQAPKTPVLRPHEPLAIIRDGMRTVFHDMKKKLKALKSLQIGAAQREIGNELTNENMYFSLHNSEAKDEDRIFTPMLNRVSALVQTAQRTTDLLDDVELNLMATAEEVVEVYGEAMGLRDRIGFNLERSGRQFARLIYEDSHYNKDWEDFYEDFRSTGAATALIIGLLPVELIEKECPESELYRIGLSKDGWARMTDLRGHANGYMHDLKKWRALLEKPAYQGKEFSLVSEIVCRVGPFVIINMSRTMKAGVITRDITLFREPYMKVVDLRLFNGMPRNVADLVLQAKVDMKRIFLIKREEYFQVYDYVASLADTSINLTTVTAMIRKRSGGAALIDKVFTKKWALDDADYVALAAVVILRVAYDRSLLTSAADGLFTDGLFKSLWRSALTAIRLPRWFATLVYKEDLVPKLVTAHDPILAQTVRLAEVKAETERRFLIFGPKKKEEEMLAGQTKKCEFCALLPWLHKRDHRDEQEMVCGNDFVTQKFGMSDAEVDAFRNSLLPEDTDPEALARVKQAARAKCPSRGFSTETKYVFLEGAFGTGKSYQVKKLVQEGDVVIAPFKKLLDDYKEDKDGNPIFFKTLHRAMADHRSCRRMFVDECSSVPYEFLSVLVYLYQPDEVILVGDFKQSKTTGAEGTCLDRRLNVQGSHYLKKNFRNNEAVIEWAVEKYGYDLEKAKSTQPGALFEYCEDVPDGISNISPDRALVDVEETEATVRSWQGQTTQDLCITLTPESLRTWSVPCIKLVGLTRAKGTTFIRLTEGVDRETFESIVFKREYARVSAKARSRSKEAQVGRLVLCLQKKFADQMAVRHLVRAFPEEVLEAHEAEQDRELALVDFLARPETLEDLVAEAEGDESDEEDETDAETDAGEEAELAEEAADDDDDDDDDPDPIETEVEATAEVLEAPVAENDVEEQEEDEVADEAEGEAAREATAEVQEAPVATLEGLVGPVVAGAAVAAAPVVMAGGFVAAAVVTAAQVKSAATIATASLTSLWAVDTVARTTGGWSAHYEACLAKRRSWFKELTVAETIDAYDEARALAEAEQGRQTAEAVDAEFWAVDGPEQRRESAREAQLGRTPTMSVREWRARTGFHLSA</sequence>